<dbReference type="EC" id="3.1.26.-" evidence="6"/>
<evidence type="ECO:0000313" key="9">
    <source>
        <dbReference type="EMBL" id="HJB06514.1"/>
    </source>
</evidence>
<feature type="region of interest" description="Disordered" evidence="7">
    <location>
        <begin position="144"/>
        <end position="167"/>
    </location>
</feature>
<comment type="function">
    <text evidence="6">Involved in correct processing of both the 5' and 3' ends of 23S rRNA precursor. Processes 30S rRNA precursor transcript even in absence of ribonuclease 3 (Rnc); Rnc processes 30S rRNA into smaller rRNA precursors.</text>
</comment>
<evidence type="ECO:0000256" key="5">
    <source>
        <dbReference type="ARBA" id="ARBA00022801"/>
    </source>
</evidence>
<dbReference type="GO" id="GO:0004525">
    <property type="term" value="F:ribonuclease III activity"/>
    <property type="evidence" value="ECO:0007669"/>
    <property type="project" value="InterPro"/>
</dbReference>
<dbReference type="GO" id="GO:0019843">
    <property type="term" value="F:rRNA binding"/>
    <property type="evidence" value="ECO:0007669"/>
    <property type="project" value="UniProtKB-UniRule"/>
</dbReference>
<feature type="domain" description="RNase III" evidence="8">
    <location>
        <begin position="32"/>
        <end position="129"/>
    </location>
</feature>
<dbReference type="Pfam" id="PF00636">
    <property type="entry name" value="Ribonuclease_3"/>
    <property type="match status" value="1"/>
</dbReference>
<dbReference type="InterPro" id="IPR036389">
    <property type="entry name" value="RNase_III_sf"/>
</dbReference>
<reference evidence="9" key="1">
    <citation type="journal article" date="2021" name="PeerJ">
        <title>Extensive microbial diversity within the chicken gut microbiome revealed by metagenomics and culture.</title>
        <authorList>
            <person name="Gilroy R."/>
            <person name="Ravi A."/>
            <person name="Getino M."/>
            <person name="Pursley I."/>
            <person name="Horton D.L."/>
            <person name="Alikhan N.F."/>
            <person name="Baker D."/>
            <person name="Gharbi K."/>
            <person name="Hall N."/>
            <person name="Watson M."/>
            <person name="Adriaenssens E.M."/>
            <person name="Foster-Nyarko E."/>
            <person name="Jarju S."/>
            <person name="Secka A."/>
            <person name="Antonio M."/>
            <person name="Oren A."/>
            <person name="Chaudhuri R.R."/>
            <person name="La Ragione R."/>
            <person name="Hildebrand F."/>
            <person name="Pallen M.J."/>
        </authorList>
    </citation>
    <scope>NUCLEOTIDE SEQUENCE</scope>
    <source>
        <strain evidence="9">CHK188-4685</strain>
    </source>
</reference>
<proteinExistence type="inferred from homology"/>
<reference evidence="9" key="2">
    <citation type="submission" date="2021-04" db="EMBL/GenBank/DDBJ databases">
        <authorList>
            <person name="Gilroy R."/>
        </authorList>
    </citation>
    <scope>NUCLEOTIDE SEQUENCE</scope>
    <source>
        <strain evidence="9">CHK188-4685</strain>
    </source>
</reference>
<evidence type="ECO:0000313" key="10">
    <source>
        <dbReference type="Proteomes" id="UP000886804"/>
    </source>
</evidence>
<sequence>MEESLSLDELLQYYRKAMEMEEVDPAVYSPLVLAYIGDGVYELMIRAKVINRGSMQVNKMHKHSAMLVKASAQAALIQAIEPDLTPQELAIYKRGRNAKSATVAKHASVIDYRKATGLEALVGWLFLMGQYQRLTDLVSEGLKRTGLMPHPEDNARKDEGDKTDHEI</sequence>
<dbReference type="SUPFAM" id="SSF69065">
    <property type="entry name" value="RNase III domain-like"/>
    <property type="match status" value="1"/>
</dbReference>
<keyword evidence="6" id="KW-0460">Magnesium</keyword>
<comment type="similarity">
    <text evidence="6">Belongs to the MrnC RNase family.</text>
</comment>
<keyword evidence="6" id="KW-0699">rRNA-binding</keyword>
<keyword evidence="1 6" id="KW-0690">Ribosome biogenesis</keyword>
<dbReference type="GO" id="GO:0005737">
    <property type="term" value="C:cytoplasm"/>
    <property type="evidence" value="ECO:0007669"/>
    <property type="project" value="UniProtKB-SubCell"/>
</dbReference>
<keyword evidence="6" id="KW-0963">Cytoplasm</keyword>
<feature type="active site" evidence="6">
    <location>
        <position position="38"/>
    </location>
</feature>
<dbReference type="PANTHER" id="PTHR34276:SF1">
    <property type="entry name" value="MINI-RIBONUCLEASE 3"/>
    <property type="match status" value="1"/>
</dbReference>
<comment type="cofactor">
    <cofactor evidence="6">
        <name>Mg(2+)</name>
        <dbReference type="ChEBI" id="CHEBI:18420"/>
    </cofactor>
</comment>
<dbReference type="AlphaFoldDB" id="A0A9D2RIW7"/>
<organism evidence="9 10">
    <name type="scientific">Candidatus Enterocloster faecavium</name>
    <dbReference type="NCBI Taxonomy" id="2838560"/>
    <lineage>
        <taxon>Bacteria</taxon>
        <taxon>Bacillati</taxon>
        <taxon>Bacillota</taxon>
        <taxon>Clostridia</taxon>
        <taxon>Lachnospirales</taxon>
        <taxon>Lachnospiraceae</taxon>
        <taxon>Enterocloster</taxon>
    </lineage>
</organism>
<keyword evidence="3 6" id="KW-0540">Nuclease</keyword>
<dbReference type="HAMAP" id="MF_01468">
    <property type="entry name" value="RNase_Mini_III"/>
    <property type="match status" value="1"/>
</dbReference>
<evidence type="ECO:0000256" key="2">
    <source>
        <dbReference type="ARBA" id="ARBA00022552"/>
    </source>
</evidence>
<dbReference type="EMBL" id="DWYS01000016">
    <property type="protein sequence ID" value="HJB06514.1"/>
    <property type="molecule type" value="Genomic_DNA"/>
</dbReference>
<keyword evidence="5 6" id="KW-0378">Hydrolase</keyword>
<dbReference type="GO" id="GO:0006364">
    <property type="term" value="P:rRNA processing"/>
    <property type="evidence" value="ECO:0007669"/>
    <property type="project" value="UniProtKB-UniRule"/>
</dbReference>
<gene>
    <name evidence="6" type="primary">mrnC</name>
    <name evidence="9" type="ORF">H9716_01460</name>
</gene>
<dbReference type="Proteomes" id="UP000886804">
    <property type="component" value="Unassembled WGS sequence"/>
</dbReference>
<keyword evidence="4 6" id="KW-0255">Endonuclease</keyword>
<evidence type="ECO:0000256" key="6">
    <source>
        <dbReference type="HAMAP-Rule" id="MF_01468"/>
    </source>
</evidence>
<name>A0A9D2RIW7_9FIRM</name>
<dbReference type="PANTHER" id="PTHR34276">
    <property type="entry name" value="MINI-RIBONUCLEASE 3"/>
    <property type="match status" value="1"/>
</dbReference>
<protein>
    <recommendedName>
        <fullName evidence="6">Mini-ribonuclease 3</fullName>
        <shortName evidence="6">Mini-3</shortName>
        <shortName evidence="6">Mini-RNase 3</shortName>
        <ecNumber evidence="6">3.1.26.-</ecNumber>
    </recommendedName>
    <alternativeName>
        <fullName evidence="6">Mini-RNase III</fullName>
        <shortName evidence="6">Mini-III</shortName>
    </alternativeName>
</protein>
<dbReference type="Gene3D" id="1.10.1520.10">
    <property type="entry name" value="Ribonuclease III domain"/>
    <property type="match status" value="1"/>
</dbReference>
<comment type="subcellular location">
    <subcellularLocation>
        <location evidence="6">Cytoplasm</location>
    </subcellularLocation>
</comment>
<comment type="caution">
    <text evidence="9">The sequence shown here is derived from an EMBL/GenBank/DDBJ whole genome shotgun (WGS) entry which is preliminary data.</text>
</comment>
<evidence type="ECO:0000259" key="8">
    <source>
        <dbReference type="Pfam" id="PF00636"/>
    </source>
</evidence>
<evidence type="ECO:0000256" key="1">
    <source>
        <dbReference type="ARBA" id="ARBA00022517"/>
    </source>
</evidence>
<evidence type="ECO:0000256" key="7">
    <source>
        <dbReference type="SAM" id="MobiDB-lite"/>
    </source>
</evidence>
<evidence type="ECO:0000256" key="3">
    <source>
        <dbReference type="ARBA" id="ARBA00022722"/>
    </source>
</evidence>
<dbReference type="InterPro" id="IPR000999">
    <property type="entry name" value="RNase_III_dom"/>
</dbReference>
<evidence type="ECO:0000256" key="4">
    <source>
        <dbReference type="ARBA" id="ARBA00022759"/>
    </source>
</evidence>
<comment type="subunit">
    <text evidence="6">Homodimer.</text>
</comment>
<keyword evidence="6" id="KW-0694">RNA-binding</keyword>
<dbReference type="InterPro" id="IPR008226">
    <property type="entry name" value="Mini3_fam"/>
</dbReference>
<keyword evidence="2 6" id="KW-0698">rRNA processing</keyword>
<accession>A0A9D2RIW7</accession>
<feature type="compositionally biased region" description="Basic and acidic residues" evidence="7">
    <location>
        <begin position="150"/>
        <end position="167"/>
    </location>
</feature>